<protein>
    <submittedName>
        <fullName evidence="1">(spotted green pufferfish) hypothetical protein</fullName>
    </submittedName>
</protein>
<name>Q4SX53_TETNG</name>
<reference evidence="1" key="2">
    <citation type="submission" date="2004-02" db="EMBL/GenBank/DDBJ databases">
        <authorList>
            <consortium name="Genoscope"/>
            <consortium name="Whitehead Institute Centre for Genome Research"/>
        </authorList>
    </citation>
    <scope>NUCLEOTIDE SEQUENCE</scope>
</reference>
<organism evidence="1">
    <name type="scientific">Tetraodon nigroviridis</name>
    <name type="common">Spotted green pufferfish</name>
    <name type="synonym">Chelonodon nigroviridis</name>
    <dbReference type="NCBI Taxonomy" id="99883"/>
    <lineage>
        <taxon>Eukaryota</taxon>
        <taxon>Metazoa</taxon>
        <taxon>Chordata</taxon>
        <taxon>Craniata</taxon>
        <taxon>Vertebrata</taxon>
        <taxon>Euteleostomi</taxon>
        <taxon>Actinopterygii</taxon>
        <taxon>Neopterygii</taxon>
        <taxon>Teleostei</taxon>
        <taxon>Neoteleostei</taxon>
        <taxon>Acanthomorphata</taxon>
        <taxon>Eupercaria</taxon>
        <taxon>Tetraodontiformes</taxon>
        <taxon>Tetradontoidea</taxon>
        <taxon>Tetraodontidae</taxon>
        <taxon>Tetraodon</taxon>
    </lineage>
</organism>
<sequence length="72" mass="7915">LQPSESGKPAVQSVGQPVTPNWRCCPGLALHERLSYRCAGPSTEPCAYAVCTFRWTHCNSWLLRLSGDLLTP</sequence>
<dbReference type="KEGG" id="tng:GSTEN00011118G001"/>
<reference evidence="1" key="1">
    <citation type="journal article" date="2004" name="Nature">
        <title>Genome duplication in the teleost fish Tetraodon nigroviridis reveals the early vertebrate proto-karyotype.</title>
        <authorList>
            <person name="Jaillon O."/>
            <person name="Aury J.-M."/>
            <person name="Brunet F."/>
            <person name="Petit J.-L."/>
            <person name="Stange-Thomann N."/>
            <person name="Mauceli E."/>
            <person name="Bouneau L."/>
            <person name="Fischer C."/>
            <person name="Ozouf-Costaz C."/>
            <person name="Bernot A."/>
            <person name="Nicaud S."/>
            <person name="Jaffe D."/>
            <person name="Fisher S."/>
            <person name="Lutfalla G."/>
            <person name="Dossat C."/>
            <person name="Segurens B."/>
            <person name="Dasilva C."/>
            <person name="Salanoubat M."/>
            <person name="Levy M."/>
            <person name="Boudet N."/>
            <person name="Castellano S."/>
            <person name="Anthouard V."/>
            <person name="Jubin C."/>
            <person name="Castelli V."/>
            <person name="Katinka M."/>
            <person name="Vacherie B."/>
            <person name="Biemont C."/>
            <person name="Skalli Z."/>
            <person name="Cattolico L."/>
            <person name="Poulain J."/>
            <person name="De Berardinis V."/>
            <person name="Cruaud C."/>
            <person name="Duprat S."/>
            <person name="Brottier P."/>
            <person name="Coutanceau J.-P."/>
            <person name="Gouzy J."/>
            <person name="Parra G."/>
            <person name="Lardier G."/>
            <person name="Chapple C."/>
            <person name="McKernan K.J."/>
            <person name="McEwan P."/>
            <person name="Bosak S."/>
            <person name="Kellis M."/>
            <person name="Volff J.-N."/>
            <person name="Guigo R."/>
            <person name="Zody M.C."/>
            <person name="Mesirov J."/>
            <person name="Lindblad-Toh K."/>
            <person name="Birren B."/>
            <person name="Nusbaum C."/>
            <person name="Kahn D."/>
            <person name="Robinson-Rechavi M."/>
            <person name="Laudet V."/>
            <person name="Schachter V."/>
            <person name="Quetier F."/>
            <person name="Saurin W."/>
            <person name="Scarpelli C."/>
            <person name="Wincker P."/>
            <person name="Lander E.S."/>
            <person name="Weissenbach J."/>
            <person name="Roest Crollius H."/>
        </authorList>
    </citation>
    <scope>NUCLEOTIDE SEQUENCE [LARGE SCALE GENOMIC DNA]</scope>
</reference>
<comment type="caution">
    <text evidence="1">The sequence shown here is derived from an EMBL/GenBank/DDBJ whole genome shotgun (WGS) entry which is preliminary data.</text>
</comment>
<dbReference type="EMBL" id="CAAE01012989">
    <property type="protein sequence ID" value="CAF94779.1"/>
    <property type="molecule type" value="Genomic_DNA"/>
</dbReference>
<dbReference type="AlphaFoldDB" id="Q4SX53"/>
<accession>Q4SX53</accession>
<evidence type="ECO:0000313" key="1">
    <source>
        <dbReference type="EMBL" id="CAF94779.1"/>
    </source>
</evidence>
<proteinExistence type="predicted"/>
<feature type="non-terminal residue" evidence="1">
    <location>
        <position position="1"/>
    </location>
</feature>
<gene>
    <name evidence="1" type="ORF">GSTENG00011118001</name>
</gene>